<protein>
    <recommendedName>
        <fullName evidence="5">HTH cro/C1-type domain-containing protein</fullName>
    </recommendedName>
</protein>
<gene>
    <name evidence="2" type="ORF">VSF3289_03865</name>
    <name evidence="3" type="ORF">VSF3289_03873</name>
</gene>
<organism evidence="3 4">
    <name type="scientific">Vibrio scophthalmi</name>
    <dbReference type="NCBI Taxonomy" id="45658"/>
    <lineage>
        <taxon>Bacteria</taxon>
        <taxon>Pseudomonadati</taxon>
        <taxon>Pseudomonadota</taxon>
        <taxon>Gammaproteobacteria</taxon>
        <taxon>Vibrionales</taxon>
        <taxon>Vibrionaceae</taxon>
        <taxon>Vibrio</taxon>
    </lineage>
</organism>
<name>A0A1E3WG01_9VIBR</name>
<dbReference type="OrthoDB" id="6637585at2"/>
<evidence type="ECO:0000313" key="2">
    <source>
        <dbReference type="EMBL" id="ODS04726.1"/>
    </source>
</evidence>
<dbReference type="SUPFAM" id="SSF47413">
    <property type="entry name" value="lambda repressor-like DNA-binding domains"/>
    <property type="match status" value="1"/>
</dbReference>
<dbReference type="EMBL" id="MDCJ01000007">
    <property type="protein sequence ID" value="ODS04726.1"/>
    <property type="molecule type" value="Genomic_DNA"/>
</dbReference>
<accession>A0A1E3WG01</accession>
<evidence type="ECO:0008006" key="5">
    <source>
        <dbReference type="Google" id="ProtNLM"/>
    </source>
</evidence>
<dbReference type="AlphaFoldDB" id="A0A1E3WG01"/>
<evidence type="ECO:0000313" key="3">
    <source>
        <dbReference type="EMBL" id="ODS04734.1"/>
    </source>
</evidence>
<sequence>MSDVFDEKIAERLKNAILNSGGYEVISEKTQISVSTLKRTANYKTEPKFSTVAIIAKETCKNLSYIAYGTGPEDATVTIDGENRLTARIDHIEQELKIQKERYETLKARIDKVDNQ</sequence>
<comment type="caution">
    <text evidence="3">The sequence shown here is derived from an EMBL/GenBank/DDBJ whole genome shotgun (WGS) entry which is preliminary data.</text>
</comment>
<feature type="coiled-coil region" evidence="1">
    <location>
        <begin position="82"/>
        <end position="116"/>
    </location>
</feature>
<dbReference type="GO" id="GO:0003677">
    <property type="term" value="F:DNA binding"/>
    <property type="evidence" value="ECO:0007669"/>
    <property type="project" value="InterPro"/>
</dbReference>
<keyword evidence="1" id="KW-0175">Coiled coil</keyword>
<dbReference type="EMBL" id="MDCJ01000007">
    <property type="protein sequence ID" value="ODS04734.1"/>
    <property type="molecule type" value="Genomic_DNA"/>
</dbReference>
<evidence type="ECO:0000256" key="1">
    <source>
        <dbReference type="SAM" id="Coils"/>
    </source>
</evidence>
<reference evidence="3 4" key="1">
    <citation type="submission" date="2016-08" db="EMBL/GenBank/DDBJ databases">
        <title>Genome sequencing of Vibrio scophthalmi strain FP3289, an isolated from Paralichthys olivaceus.</title>
        <authorList>
            <person name="Han H.-J."/>
        </authorList>
    </citation>
    <scope>NUCLEOTIDE SEQUENCE [LARGE SCALE GENOMIC DNA]</scope>
    <source>
        <strain evidence="3 4">FP3289</strain>
    </source>
</reference>
<proteinExistence type="predicted"/>
<evidence type="ECO:0000313" key="4">
    <source>
        <dbReference type="Proteomes" id="UP000095131"/>
    </source>
</evidence>
<dbReference type="Proteomes" id="UP000095131">
    <property type="component" value="Unassembled WGS sequence"/>
</dbReference>
<dbReference type="RefSeq" id="WP_069447860.1">
    <property type="nucleotide sequence ID" value="NZ_MDCJ01000007.1"/>
</dbReference>
<dbReference type="InterPro" id="IPR010982">
    <property type="entry name" value="Lambda_DNA-bd_dom_sf"/>
</dbReference>